<gene>
    <name evidence="2" type="ORF">AVDCRST_MAG82-1666</name>
</gene>
<evidence type="ECO:0000313" key="2">
    <source>
        <dbReference type="EMBL" id="CAA9424394.1"/>
    </source>
</evidence>
<accession>A0A6J4PUL3</accession>
<dbReference type="EMBL" id="CADCVA010000240">
    <property type="protein sequence ID" value="CAA9424394.1"/>
    <property type="molecule type" value="Genomic_DNA"/>
</dbReference>
<protein>
    <submittedName>
        <fullName evidence="2">Uncharacterized protein</fullName>
    </submittedName>
</protein>
<sequence length="56" mass="5485">MAFGLAFGFLVPVPLCGGRGTAAGGGSSPAHGDAPRRLADKARSAVLTSEGKARAC</sequence>
<reference evidence="2" key="1">
    <citation type="submission" date="2020-02" db="EMBL/GenBank/DDBJ databases">
        <authorList>
            <person name="Meier V. D."/>
        </authorList>
    </citation>
    <scope>NUCLEOTIDE SEQUENCE</scope>
    <source>
        <strain evidence="2">AVDCRST_MAG82</strain>
    </source>
</reference>
<proteinExistence type="predicted"/>
<name>A0A6J4PUL3_9ACTN</name>
<dbReference type="AlphaFoldDB" id="A0A6J4PUL3"/>
<feature type="compositionally biased region" description="Basic and acidic residues" evidence="1">
    <location>
        <begin position="33"/>
        <end position="43"/>
    </location>
</feature>
<feature type="region of interest" description="Disordered" evidence="1">
    <location>
        <begin position="21"/>
        <end position="56"/>
    </location>
</feature>
<organism evidence="2">
    <name type="scientific">uncultured Rubrobacteraceae bacterium</name>
    <dbReference type="NCBI Taxonomy" id="349277"/>
    <lineage>
        <taxon>Bacteria</taxon>
        <taxon>Bacillati</taxon>
        <taxon>Actinomycetota</taxon>
        <taxon>Rubrobacteria</taxon>
        <taxon>Rubrobacterales</taxon>
        <taxon>Rubrobacteraceae</taxon>
        <taxon>environmental samples</taxon>
    </lineage>
</organism>
<evidence type="ECO:0000256" key="1">
    <source>
        <dbReference type="SAM" id="MobiDB-lite"/>
    </source>
</evidence>